<feature type="binding site" evidence="15">
    <location>
        <begin position="395"/>
        <end position="399"/>
    </location>
    <ligand>
        <name>3'-phosphoadenylyl sulfate</name>
        <dbReference type="ChEBI" id="CHEBI:58339"/>
    </ligand>
</feature>
<dbReference type="Pfam" id="PF00685">
    <property type="entry name" value="Sulfotransfer_1"/>
    <property type="match status" value="1"/>
</dbReference>
<dbReference type="AlphaFoldDB" id="A0ABD0KT41"/>
<feature type="transmembrane region" description="Helical" evidence="18">
    <location>
        <begin position="111"/>
        <end position="133"/>
    </location>
</feature>
<evidence type="ECO:0000256" key="11">
    <source>
        <dbReference type="ARBA" id="ARBA00066719"/>
    </source>
</evidence>
<keyword evidence="5 18" id="KW-1133">Transmembrane helix</keyword>
<feature type="binding site" evidence="15">
    <location>
        <position position="379"/>
    </location>
    <ligand>
        <name>3'-phosphoadenylyl sulfate</name>
        <dbReference type="ChEBI" id="CHEBI:58339"/>
    </ligand>
</feature>
<dbReference type="Gene3D" id="3.40.50.300">
    <property type="entry name" value="P-loop containing nucleotide triphosphate hydrolases"/>
    <property type="match status" value="1"/>
</dbReference>
<evidence type="ECO:0000313" key="21">
    <source>
        <dbReference type="Proteomes" id="UP001519460"/>
    </source>
</evidence>
<protein>
    <recommendedName>
        <fullName evidence="12">Heparan sulfate glucosamine 3-O-sulfotransferase 5</fullName>
        <ecNumber evidence="11">2.8.2.23</ecNumber>
    </recommendedName>
    <alternativeName>
        <fullName evidence="13">Heparan sulfate D-glucosaminyl 3-O-sulfotransferase 5</fullName>
    </alternativeName>
</protein>
<feature type="disulfide bond" evidence="16">
    <location>
        <begin position="380"/>
        <end position="390"/>
    </location>
</feature>
<keyword evidence="9" id="KW-0325">Glycoprotein</keyword>
<proteinExistence type="predicted"/>
<reference evidence="20 21" key="1">
    <citation type="journal article" date="2023" name="Sci. Data">
        <title>Genome assembly of the Korean intertidal mud-creeper Batillaria attramentaria.</title>
        <authorList>
            <person name="Patra A.K."/>
            <person name="Ho P.T."/>
            <person name="Jun S."/>
            <person name="Lee S.J."/>
            <person name="Kim Y."/>
            <person name="Won Y.J."/>
        </authorList>
    </citation>
    <scope>NUCLEOTIDE SEQUENCE [LARGE SCALE GENOMIC DNA]</scope>
    <source>
        <strain evidence="20">Wonlab-2016</strain>
    </source>
</reference>
<keyword evidence="3 18" id="KW-0812">Transmembrane</keyword>
<evidence type="ECO:0000256" key="5">
    <source>
        <dbReference type="ARBA" id="ARBA00022989"/>
    </source>
</evidence>
<keyword evidence="7 18" id="KW-0472">Membrane</keyword>
<comment type="subcellular location">
    <subcellularLocation>
        <location evidence="1">Golgi apparatus membrane</location>
        <topology evidence="1">Single-pass type II membrane protein</topology>
    </subcellularLocation>
</comment>
<evidence type="ECO:0000256" key="14">
    <source>
        <dbReference type="PIRSR" id="PIRSR637359-1"/>
    </source>
</evidence>
<keyword evidence="4" id="KW-0735">Signal-anchor</keyword>
<evidence type="ECO:0000256" key="6">
    <source>
        <dbReference type="ARBA" id="ARBA00023034"/>
    </source>
</evidence>
<organism evidence="20 21">
    <name type="scientific">Batillaria attramentaria</name>
    <dbReference type="NCBI Taxonomy" id="370345"/>
    <lineage>
        <taxon>Eukaryota</taxon>
        <taxon>Metazoa</taxon>
        <taxon>Spiralia</taxon>
        <taxon>Lophotrochozoa</taxon>
        <taxon>Mollusca</taxon>
        <taxon>Gastropoda</taxon>
        <taxon>Caenogastropoda</taxon>
        <taxon>Sorbeoconcha</taxon>
        <taxon>Cerithioidea</taxon>
        <taxon>Batillariidae</taxon>
        <taxon>Batillaria</taxon>
    </lineage>
</organism>
<sequence>MRNVEGQHQPNLIVSPSQNDKSIHCAIGASNLRPYKKKQRPENRAGSAKLSVSELTSPVRNHGSCYHGGLNCKKGHDDTRFVFQEVSNGCPAVPSGQTGMSVVSMRRCRRWAGMCLPLVLFFYIVLYCNSAIWTSLNINTHPLDNIITGSGFRKLLEERARLSSYNSSSPGLAQRLPSCIIIGVRKCGTRALLEFLNLHPDIVTAEDEIHFFNDDERYRMGLDWYRRRMPHSLSHQITIEKTPGYFISPIAPSRVHRMNSSIKLIVLLRHPTIRTVSDYTQIYFNKLYKNETLDAFEDIAIEKETGGVNTRYKAVQISMYHQHFRNWLEVFPRHQIHVVDGDRLITDPVSEIEQIEDFLGISHRVTYNILYYNSTRGFYCMKVNSTYERCLGASKGRKHPDIEDSVIRKLNRFFTPHNKQLFDLLHRRFRWT</sequence>
<evidence type="ECO:0000256" key="13">
    <source>
        <dbReference type="ARBA" id="ARBA00077477"/>
    </source>
</evidence>
<feature type="active site" description="For sulfotransferase activity" evidence="14">
    <location>
        <position position="186"/>
    </location>
</feature>
<dbReference type="GO" id="GO:0000139">
    <property type="term" value="C:Golgi membrane"/>
    <property type="evidence" value="ECO:0007669"/>
    <property type="project" value="UniProtKB-SubCell"/>
</dbReference>
<feature type="binding site" evidence="15">
    <location>
        <position position="277"/>
    </location>
    <ligand>
        <name>3'-phosphoadenylyl sulfate</name>
        <dbReference type="ChEBI" id="CHEBI:58339"/>
    </ligand>
</feature>
<evidence type="ECO:0000256" key="15">
    <source>
        <dbReference type="PIRSR" id="PIRSR637359-2"/>
    </source>
</evidence>
<name>A0ABD0KT41_9CAEN</name>
<dbReference type="SUPFAM" id="SSF52540">
    <property type="entry name" value="P-loop containing nucleoside triphosphate hydrolases"/>
    <property type="match status" value="1"/>
</dbReference>
<feature type="binding site" evidence="15">
    <location>
        <begin position="186"/>
        <end position="190"/>
    </location>
    <ligand>
        <name>3'-phosphoadenylyl sulfate</name>
        <dbReference type="ChEBI" id="CHEBI:58339"/>
    </ligand>
</feature>
<evidence type="ECO:0000256" key="1">
    <source>
        <dbReference type="ARBA" id="ARBA00004323"/>
    </source>
</evidence>
<evidence type="ECO:0000256" key="16">
    <source>
        <dbReference type="PIRSR" id="PIRSR637359-3"/>
    </source>
</evidence>
<evidence type="ECO:0000256" key="18">
    <source>
        <dbReference type="SAM" id="Phobius"/>
    </source>
</evidence>
<keyword evidence="8 16" id="KW-1015">Disulfide bond</keyword>
<evidence type="ECO:0000256" key="17">
    <source>
        <dbReference type="SAM" id="MobiDB-lite"/>
    </source>
</evidence>
<dbReference type="GO" id="GO:0008467">
    <property type="term" value="F:[heparan sulfate]-glucosamine 3-sulfotransferase activity"/>
    <property type="evidence" value="ECO:0007669"/>
    <property type="project" value="UniProtKB-EC"/>
</dbReference>
<evidence type="ECO:0000256" key="2">
    <source>
        <dbReference type="ARBA" id="ARBA00022679"/>
    </source>
</evidence>
<evidence type="ECO:0000313" key="20">
    <source>
        <dbReference type="EMBL" id="KAK7490349.1"/>
    </source>
</evidence>
<dbReference type="PANTHER" id="PTHR10605">
    <property type="entry name" value="HEPARAN SULFATE SULFOTRANSFERASE"/>
    <property type="match status" value="1"/>
</dbReference>
<keyword evidence="6" id="KW-0333">Golgi apparatus</keyword>
<keyword evidence="2" id="KW-0808">Transferase</keyword>
<evidence type="ECO:0000256" key="7">
    <source>
        <dbReference type="ARBA" id="ARBA00023136"/>
    </source>
</evidence>
<evidence type="ECO:0000256" key="4">
    <source>
        <dbReference type="ARBA" id="ARBA00022968"/>
    </source>
</evidence>
<dbReference type="Proteomes" id="UP001519460">
    <property type="component" value="Unassembled WGS sequence"/>
</dbReference>
<dbReference type="InterPro" id="IPR000863">
    <property type="entry name" value="Sulfotransferase_dom"/>
</dbReference>
<feature type="binding site" evidence="15">
    <location>
        <position position="269"/>
    </location>
    <ligand>
        <name>3'-phosphoadenylyl sulfate</name>
        <dbReference type="ChEBI" id="CHEBI:58339"/>
    </ligand>
</feature>
<dbReference type="InterPro" id="IPR027417">
    <property type="entry name" value="P-loop_NTPase"/>
</dbReference>
<comment type="catalytic activity">
    <reaction evidence="10">
        <text>alpha-D-glucosaminyl-[heparan sulfate](n) + 3'-phosphoadenylyl sulfate = 3-sulfo-alpha-D-glucosaminyl-[heparan sulfate](n) + adenosine 3',5'-bisphosphate + H(+)</text>
        <dbReference type="Rhea" id="RHEA:15461"/>
        <dbReference type="Rhea" id="RHEA-COMP:9830"/>
        <dbReference type="Rhea" id="RHEA-COMP:9831"/>
        <dbReference type="ChEBI" id="CHEBI:15378"/>
        <dbReference type="ChEBI" id="CHEBI:58339"/>
        <dbReference type="ChEBI" id="CHEBI:58343"/>
        <dbReference type="ChEBI" id="CHEBI:58388"/>
        <dbReference type="ChEBI" id="CHEBI:70975"/>
        <dbReference type="EC" id="2.8.2.23"/>
    </reaction>
</comment>
<dbReference type="PANTHER" id="PTHR10605:SF65">
    <property type="entry name" value="GH20068P"/>
    <property type="match status" value="1"/>
</dbReference>
<evidence type="ECO:0000256" key="9">
    <source>
        <dbReference type="ARBA" id="ARBA00023180"/>
    </source>
</evidence>
<evidence type="ECO:0000256" key="8">
    <source>
        <dbReference type="ARBA" id="ARBA00023157"/>
    </source>
</evidence>
<accession>A0ABD0KT41</accession>
<dbReference type="EMBL" id="JACVVK020000127">
    <property type="protein sequence ID" value="KAK7490349.1"/>
    <property type="molecule type" value="Genomic_DNA"/>
</dbReference>
<evidence type="ECO:0000256" key="12">
    <source>
        <dbReference type="ARBA" id="ARBA00071906"/>
    </source>
</evidence>
<dbReference type="FunFam" id="3.40.50.300:FF:000603">
    <property type="entry name" value="Sulfotransferase"/>
    <property type="match status" value="1"/>
</dbReference>
<evidence type="ECO:0000256" key="3">
    <source>
        <dbReference type="ARBA" id="ARBA00022692"/>
    </source>
</evidence>
<evidence type="ECO:0000259" key="19">
    <source>
        <dbReference type="Pfam" id="PF00685"/>
    </source>
</evidence>
<feature type="domain" description="Sulfotransferase" evidence="19">
    <location>
        <begin position="178"/>
        <end position="417"/>
    </location>
</feature>
<keyword evidence="21" id="KW-1185">Reference proteome</keyword>
<feature type="region of interest" description="Disordered" evidence="17">
    <location>
        <begin position="36"/>
        <end position="55"/>
    </location>
</feature>
<dbReference type="EC" id="2.8.2.23" evidence="11"/>
<dbReference type="InterPro" id="IPR037359">
    <property type="entry name" value="NST/OST"/>
</dbReference>
<evidence type="ECO:0000256" key="10">
    <source>
        <dbReference type="ARBA" id="ARBA00052516"/>
    </source>
</evidence>
<gene>
    <name evidence="20" type="ORF">BaRGS_00018328</name>
</gene>
<comment type="caution">
    <text evidence="20">The sequence shown here is derived from an EMBL/GenBank/DDBJ whole genome shotgun (WGS) entry which is preliminary data.</text>
</comment>